<dbReference type="InterPro" id="IPR051405">
    <property type="entry name" value="phD/YefM_antitoxin"/>
</dbReference>
<protein>
    <recommendedName>
        <fullName evidence="2">Antitoxin</fullName>
    </recommendedName>
</protein>
<dbReference type="Proteomes" id="UP000251075">
    <property type="component" value="Unassembled WGS sequence"/>
</dbReference>
<dbReference type="PANTHER" id="PTHR33713:SF9">
    <property type="entry name" value="ANTITOXIN"/>
    <property type="match status" value="1"/>
</dbReference>
<comment type="function">
    <text evidence="2">Antitoxin component of a type II toxin-antitoxin (TA) system.</text>
</comment>
<dbReference type="InterPro" id="IPR006442">
    <property type="entry name" value="Antitoxin_Phd/YefM"/>
</dbReference>
<keyword evidence="4" id="KW-1185">Reference proteome</keyword>
<evidence type="ECO:0000313" key="4">
    <source>
        <dbReference type="Proteomes" id="UP000251075"/>
    </source>
</evidence>
<dbReference type="EMBL" id="PGTO01000013">
    <property type="protein sequence ID" value="RAU21046.1"/>
    <property type="molecule type" value="Genomic_DNA"/>
</dbReference>
<reference evidence="3 4" key="1">
    <citation type="submission" date="2017-11" db="EMBL/GenBank/DDBJ databases">
        <title>Draft genome sequence of magnetotactic bacterium Magnetospirillum kuznetsovii LBB-42.</title>
        <authorList>
            <person name="Grouzdev D.S."/>
            <person name="Rysina M.S."/>
            <person name="Baslerov R.V."/>
            <person name="Koziaeva V."/>
        </authorList>
    </citation>
    <scope>NUCLEOTIDE SEQUENCE [LARGE SCALE GENOMIC DNA]</scope>
    <source>
        <strain evidence="3 4">LBB-42</strain>
    </source>
</reference>
<evidence type="ECO:0000256" key="1">
    <source>
        <dbReference type="ARBA" id="ARBA00009981"/>
    </source>
</evidence>
<proteinExistence type="inferred from homology"/>
<comment type="similarity">
    <text evidence="1 2">Belongs to the phD/YefM antitoxin family.</text>
</comment>
<dbReference type="NCBIfam" id="TIGR01552">
    <property type="entry name" value="phd_fam"/>
    <property type="match status" value="1"/>
</dbReference>
<sequence>MTQPVWSIQDAKNHFSEVVEAARHGEPQTVTKHGKPTAVILSCEDYERLRRVEEETRPTFAQHLLAMPTDGGEFERSELRLRDVEF</sequence>
<dbReference type="OrthoDB" id="361531at2"/>
<gene>
    <name evidence="3" type="ORF">CU669_14900</name>
</gene>
<dbReference type="RefSeq" id="WP_112146107.1">
    <property type="nucleotide sequence ID" value="NZ_PGTO01000013.1"/>
</dbReference>
<organism evidence="3 4">
    <name type="scientific">Paramagnetospirillum kuznetsovii</name>
    <dbReference type="NCBI Taxonomy" id="2053833"/>
    <lineage>
        <taxon>Bacteria</taxon>
        <taxon>Pseudomonadati</taxon>
        <taxon>Pseudomonadota</taxon>
        <taxon>Alphaproteobacteria</taxon>
        <taxon>Rhodospirillales</taxon>
        <taxon>Magnetospirillaceae</taxon>
        <taxon>Paramagnetospirillum</taxon>
    </lineage>
</organism>
<evidence type="ECO:0000313" key="3">
    <source>
        <dbReference type="EMBL" id="RAU21046.1"/>
    </source>
</evidence>
<comment type="caution">
    <text evidence="3">The sequence shown here is derived from an EMBL/GenBank/DDBJ whole genome shotgun (WGS) entry which is preliminary data.</text>
</comment>
<dbReference type="InterPro" id="IPR036165">
    <property type="entry name" value="YefM-like_sf"/>
</dbReference>
<dbReference type="AlphaFoldDB" id="A0A364NVF9"/>
<dbReference type="PANTHER" id="PTHR33713">
    <property type="entry name" value="ANTITOXIN YAFN-RELATED"/>
    <property type="match status" value="1"/>
</dbReference>
<dbReference type="SUPFAM" id="SSF143120">
    <property type="entry name" value="YefM-like"/>
    <property type="match status" value="1"/>
</dbReference>
<dbReference type="Pfam" id="PF02604">
    <property type="entry name" value="PhdYeFM_antitox"/>
    <property type="match status" value="1"/>
</dbReference>
<name>A0A364NVF9_9PROT</name>
<dbReference type="Gene3D" id="3.40.1620.10">
    <property type="entry name" value="YefM-like domain"/>
    <property type="match status" value="1"/>
</dbReference>
<accession>A0A364NVF9</accession>
<evidence type="ECO:0000256" key="2">
    <source>
        <dbReference type="RuleBase" id="RU362080"/>
    </source>
</evidence>